<protein>
    <submittedName>
        <fullName evidence="2">Uncharacterized protein</fullName>
    </submittedName>
</protein>
<name>W9RIR9_9ROSA</name>
<feature type="chain" id="PRO_5004931433" evidence="1">
    <location>
        <begin position="22"/>
        <end position="66"/>
    </location>
</feature>
<keyword evidence="1" id="KW-0732">Signal</keyword>
<dbReference type="EMBL" id="KE344683">
    <property type="protein sequence ID" value="EXB75680.1"/>
    <property type="molecule type" value="Genomic_DNA"/>
</dbReference>
<dbReference type="AlphaFoldDB" id="W9RIR9"/>
<evidence type="ECO:0000313" key="2">
    <source>
        <dbReference type="EMBL" id="EXB75680.1"/>
    </source>
</evidence>
<reference evidence="3" key="1">
    <citation type="submission" date="2013-01" db="EMBL/GenBank/DDBJ databases">
        <title>Draft Genome Sequence of a Mulberry Tree, Morus notabilis C.K. Schneid.</title>
        <authorList>
            <person name="He N."/>
            <person name="Zhao S."/>
        </authorList>
    </citation>
    <scope>NUCLEOTIDE SEQUENCE</scope>
</reference>
<dbReference type="Proteomes" id="UP000030645">
    <property type="component" value="Unassembled WGS sequence"/>
</dbReference>
<proteinExistence type="predicted"/>
<feature type="signal peptide" evidence="1">
    <location>
        <begin position="1"/>
        <end position="21"/>
    </location>
</feature>
<evidence type="ECO:0000256" key="1">
    <source>
        <dbReference type="SAM" id="SignalP"/>
    </source>
</evidence>
<sequence>MKNTRTQRLLLIMLKTCLDKAFDVTQCLICLSLNCTNHYEGEKQNSHVLTLWIRLEYGDTEIIIGG</sequence>
<accession>W9RIR9</accession>
<gene>
    <name evidence="2" type="ORF">L484_026158</name>
</gene>
<evidence type="ECO:0000313" key="3">
    <source>
        <dbReference type="Proteomes" id="UP000030645"/>
    </source>
</evidence>
<organism evidence="2 3">
    <name type="scientific">Morus notabilis</name>
    <dbReference type="NCBI Taxonomy" id="981085"/>
    <lineage>
        <taxon>Eukaryota</taxon>
        <taxon>Viridiplantae</taxon>
        <taxon>Streptophyta</taxon>
        <taxon>Embryophyta</taxon>
        <taxon>Tracheophyta</taxon>
        <taxon>Spermatophyta</taxon>
        <taxon>Magnoliopsida</taxon>
        <taxon>eudicotyledons</taxon>
        <taxon>Gunneridae</taxon>
        <taxon>Pentapetalae</taxon>
        <taxon>rosids</taxon>
        <taxon>fabids</taxon>
        <taxon>Rosales</taxon>
        <taxon>Moraceae</taxon>
        <taxon>Moreae</taxon>
        <taxon>Morus</taxon>
    </lineage>
</organism>
<keyword evidence="3" id="KW-1185">Reference proteome</keyword>